<evidence type="ECO:0000313" key="2">
    <source>
        <dbReference type="Proteomes" id="UP000016922"/>
    </source>
</evidence>
<evidence type="ECO:0000313" key="1">
    <source>
        <dbReference type="EMBL" id="EPE27153.1"/>
    </source>
</evidence>
<keyword evidence="2" id="KW-1185">Reference proteome</keyword>
<accession>S3DKR3</accession>
<dbReference type="HOGENOM" id="CLU_1586639_0_0_1"/>
<dbReference type="RefSeq" id="XP_008086343.1">
    <property type="nucleotide sequence ID" value="XM_008088152.1"/>
</dbReference>
<dbReference type="EMBL" id="KE145370">
    <property type="protein sequence ID" value="EPE27153.1"/>
    <property type="molecule type" value="Genomic_DNA"/>
</dbReference>
<organism evidence="1 2">
    <name type="scientific">Glarea lozoyensis (strain ATCC 20868 / MF5171)</name>
    <dbReference type="NCBI Taxonomy" id="1116229"/>
    <lineage>
        <taxon>Eukaryota</taxon>
        <taxon>Fungi</taxon>
        <taxon>Dikarya</taxon>
        <taxon>Ascomycota</taxon>
        <taxon>Pezizomycotina</taxon>
        <taxon>Leotiomycetes</taxon>
        <taxon>Helotiales</taxon>
        <taxon>Helotiaceae</taxon>
        <taxon>Glarea</taxon>
    </lineage>
</organism>
<dbReference type="AlphaFoldDB" id="S3DKR3"/>
<name>S3DKR3_GLAL2</name>
<proteinExistence type="predicted"/>
<dbReference type="GeneID" id="19462123"/>
<gene>
    <name evidence="1" type="ORF">GLAREA_03067</name>
</gene>
<dbReference type="Proteomes" id="UP000016922">
    <property type="component" value="Unassembled WGS sequence"/>
</dbReference>
<protein>
    <submittedName>
        <fullName evidence="1">Uncharacterized protein</fullName>
    </submittedName>
</protein>
<sequence length="168" mass="18794">MNWQYTQRPDRAFANLNLAACPIPTPPLPPYIARKLLEEMQRPDRDVEYARLPPSTKFRCRKPKPARTKSQLKGVRQAVGNNAAKGWVNVVLWSRGCCDLIAWILGVMIISTTRWAHDISERFDLRAILAVFSISCFLRLASSSLEVDAGGSIGNGVSKPIYVLMVPL</sequence>
<dbReference type="KEGG" id="glz:GLAREA_03067"/>
<reference evidence="1 2" key="1">
    <citation type="journal article" date="2013" name="BMC Genomics">
        <title>Genomics-driven discovery of the pneumocandin biosynthetic gene cluster in the fungus Glarea lozoyensis.</title>
        <authorList>
            <person name="Chen L."/>
            <person name="Yue Q."/>
            <person name="Zhang X."/>
            <person name="Xiang M."/>
            <person name="Wang C."/>
            <person name="Li S."/>
            <person name="Che Y."/>
            <person name="Ortiz-Lopez F.J."/>
            <person name="Bills G.F."/>
            <person name="Liu X."/>
            <person name="An Z."/>
        </authorList>
    </citation>
    <scope>NUCLEOTIDE SEQUENCE [LARGE SCALE GENOMIC DNA]</scope>
    <source>
        <strain evidence="2">ATCC 20868 / MF5171</strain>
    </source>
</reference>